<feature type="binding site" evidence="15">
    <location>
        <position position="172"/>
    </location>
    <ligand>
        <name>NAD(+)</name>
        <dbReference type="ChEBI" id="CHEBI:57540"/>
    </ligand>
</feature>
<dbReference type="SMART" id="SM00292">
    <property type="entry name" value="BRCT"/>
    <property type="match status" value="1"/>
</dbReference>
<keyword evidence="9 15" id="KW-0460">Magnesium</keyword>
<evidence type="ECO:0000256" key="4">
    <source>
        <dbReference type="ARBA" id="ARBA00022598"/>
    </source>
</evidence>
<evidence type="ECO:0000256" key="14">
    <source>
        <dbReference type="ARBA" id="ARBA00060881"/>
    </source>
</evidence>
<dbReference type="EC" id="6.5.1.2" evidence="2 15"/>
<feature type="binding site" evidence="15">
    <location>
        <position position="285"/>
    </location>
    <ligand>
        <name>NAD(+)</name>
        <dbReference type="ChEBI" id="CHEBI:57540"/>
    </ligand>
</feature>
<feature type="binding site" evidence="15">
    <location>
        <begin position="81"/>
        <end position="82"/>
    </location>
    <ligand>
        <name>NAD(+)</name>
        <dbReference type="ChEBI" id="CHEBI:57540"/>
    </ligand>
</feature>
<dbReference type="InterPro" id="IPR041663">
    <property type="entry name" value="DisA/LigA_HHH"/>
</dbReference>
<dbReference type="PROSITE" id="PS50172">
    <property type="entry name" value="BRCT"/>
    <property type="match status" value="1"/>
</dbReference>
<dbReference type="InterPro" id="IPR004149">
    <property type="entry name" value="Znf_DNAligase_C4"/>
</dbReference>
<dbReference type="AlphaFoldDB" id="A0A0C1QIU4"/>
<dbReference type="HAMAP" id="MF_01588">
    <property type="entry name" value="DNA_ligase_A"/>
    <property type="match status" value="1"/>
</dbReference>
<dbReference type="InterPro" id="IPR001357">
    <property type="entry name" value="BRCT_dom"/>
</dbReference>
<keyword evidence="5 15" id="KW-0235">DNA replication</keyword>
<feature type="binding site" evidence="15">
    <location>
        <begin position="33"/>
        <end position="37"/>
    </location>
    <ligand>
        <name>NAD(+)</name>
        <dbReference type="ChEBI" id="CHEBI:57540"/>
    </ligand>
</feature>
<keyword evidence="6 15" id="KW-0479">Metal-binding</keyword>
<feature type="binding site" evidence="15">
    <location>
        <position position="309"/>
    </location>
    <ligand>
        <name>NAD(+)</name>
        <dbReference type="ChEBI" id="CHEBI:57540"/>
    </ligand>
</feature>
<dbReference type="Pfam" id="PF03120">
    <property type="entry name" value="OB_DNA_ligase"/>
    <property type="match status" value="1"/>
</dbReference>
<dbReference type="Gene3D" id="2.40.50.140">
    <property type="entry name" value="Nucleic acid-binding proteins"/>
    <property type="match status" value="1"/>
</dbReference>
<evidence type="ECO:0000256" key="8">
    <source>
        <dbReference type="ARBA" id="ARBA00022833"/>
    </source>
</evidence>
<evidence type="ECO:0000256" key="15">
    <source>
        <dbReference type="HAMAP-Rule" id="MF_01588"/>
    </source>
</evidence>
<evidence type="ECO:0000256" key="6">
    <source>
        <dbReference type="ARBA" id="ARBA00022723"/>
    </source>
</evidence>
<evidence type="ECO:0000259" key="16">
    <source>
        <dbReference type="PROSITE" id="PS50172"/>
    </source>
</evidence>
<keyword evidence="8 15" id="KW-0862">Zinc</keyword>
<dbReference type="CDD" id="cd00114">
    <property type="entry name" value="LIGANc"/>
    <property type="match status" value="1"/>
</dbReference>
<dbReference type="GO" id="GO:0046872">
    <property type="term" value="F:metal ion binding"/>
    <property type="evidence" value="ECO:0007669"/>
    <property type="project" value="UniProtKB-KW"/>
</dbReference>
<dbReference type="SUPFAM" id="SSF47781">
    <property type="entry name" value="RuvA domain 2-like"/>
    <property type="match status" value="1"/>
</dbReference>
<evidence type="ECO:0000256" key="5">
    <source>
        <dbReference type="ARBA" id="ARBA00022705"/>
    </source>
</evidence>
<feature type="binding site" evidence="15">
    <location>
        <position position="403"/>
    </location>
    <ligand>
        <name>Zn(2+)</name>
        <dbReference type="ChEBI" id="CHEBI:29105"/>
    </ligand>
</feature>
<feature type="domain" description="BRCT" evidence="16">
    <location>
        <begin position="596"/>
        <end position="669"/>
    </location>
</feature>
<dbReference type="InterPro" id="IPR036420">
    <property type="entry name" value="BRCT_dom_sf"/>
</dbReference>
<keyword evidence="11 15" id="KW-0234">DNA repair</keyword>
<dbReference type="GO" id="GO:0006260">
    <property type="term" value="P:DNA replication"/>
    <property type="evidence" value="ECO:0007669"/>
    <property type="project" value="UniProtKB-KW"/>
</dbReference>
<dbReference type="SMART" id="SM00278">
    <property type="entry name" value="HhH1"/>
    <property type="match status" value="2"/>
</dbReference>
<dbReference type="Gene3D" id="1.10.150.20">
    <property type="entry name" value="5' to 3' exonuclease, C-terminal subdomain"/>
    <property type="match status" value="2"/>
</dbReference>
<feature type="active site" description="N6-AMP-lysine intermediate" evidence="15">
    <location>
        <position position="117"/>
    </location>
</feature>
<evidence type="ECO:0000256" key="7">
    <source>
        <dbReference type="ARBA" id="ARBA00022763"/>
    </source>
</evidence>
<feature type="binding site" evidence="15">
    <location>
        <position position="406"/>
    </location>
    <ligand>
        <name>Zn(2+)</name>
        <dbReference type="ChEBI" id="CHEBI:29105"/>
    </ligand>
</feature>
<keyword evidence="4 15" id="KW-0436">Ligase</keyword>
<evidence type="ECO:0000256" key="11">
    <source>
        <dbReference type="ARBA" id="ARBA00023204"/>
    </source>
</evidence>
<evidence type="ECO:0000256" key="13">
    <source>
        <dbReference type="ARBA" id="ARBA00034005"/>
    </source>
</evidence>
<dbReference type="InterPro" id="IPR012340">
    <property type="entry name" value="NA-bd_OB-fold"/>
</dbReference>
<accession>A0A0C1QIU4</accession>
<evidence type="ECO:0000256" key="12">
    <source>
        <dbReference type="ARBA" id="ARBA00023211"/>
    </source>
</evidence>
<dbReference type="PANTHER" id="PTHR23389">
    <property type="entry name" value="CHROMOSOME TRANSMISSION FIDELITY FACTOR 18"/>
    <property type="match status" value="1"/>
</dbReference>
<evidence type="ECO:0000256" key="9">
    <source>
        <dbReference type="ARBA" id="ARBA00022842"/>
    </source>
</evidence>
<keyword evidence="7 15" id="KW-0227">DNA damage</keyword>
<dbReference type="GO" id="GO:0003911">
    <property type="term" value="F:DNA ligase (NAD+) activity"/>
    <property type="evidence" value="ECO:0007669"/>
    <property type="project" value="UniProtKB-UniRule"/>
</dbReference>
<dbReference type="PANTHER" id="PTHR23389:SF9">
    <property type="entry name" value="DNA LIGASE"/>
    <property type="match status" value="1"/>
</dbReference>
<evidence type="ECO:0000313" key="17">
    <source>
        <dbReference type="EMBL" id="KIE04128.1"/>
    </source>
</evidence>
<dbReference type="GO" id="GO:0005829">
    <property type="term" value="C:cytosol"/>
    <property type="evidence" value="ECO:0007669"/>
    <property type="project" value="TreeGrafter"/>
</dbReference>
<dbReference type="SUPFAM" id="SSF56091">
    <property type="entry name" value="DNA ligase/mRNA capping enzyme, catalytic domain"/>
    <property type="match status" value="1"/>
</dbReference>
<dbReference type="STRING" id="86105.NF27_JF00060"/>
<dbReference type="PIRSF" id="PIRSF001604">
    <property type="entry name" value="LigA"/>
    <property type="match status" value="1"/>
</dbReference>
<keyword evidence="10 15" id="KW-0520">NAD</keyword>
<reference evidence="17 18" key="1">
    <citation type="submission" date="2014-11" db="EMBL/GenBank/DDBJ databases">
        <title>A Rickettsiales Symbiont of Amoebae With Ancient Features.</title>
        <authorList>
            <person name="Schulz F."/>
            <person name="Martijn J."/>
            <person name="Wascher F."/>
            <person name="Kostanjsek R."/>
            <person name="Ettema T.J."/>
            <person name="Horn M."/>
        </authorList>
    </citation>
    <scope>NUCLEOTIDE SEQUENCE [LARGE SCALE GENOMIC DNA]</scope>
    <source>
        <strain evidence="17 18">UWC36</strain>
    </source>
</reference>
<dbReference type="Pfam" id="PF01653">
    <property type="entry name" value="DNA_ligase_aden"/>
    <property type="match status" value="1"/>
</dbReference>
<keyword evidence="12 15" id="KW-0464">Manganese</keyword>
<dbReference type="CDD" id="cd17748">
    <property type="entry name" value="BRCT_DNA_ligase_like"/>
    <property type="match status" value="1"/>
</dbReference>
<dbReference type="Gene3D" id="6.20.10.30">
    <property type="match status" value="1"/>
</dbReference>
<dbReference type="Gene3D" id="3.40.50.10190">
    <property type="entry name" value="BRCT domain"/>
    <property type="match status" value="1"/>
</dbReference>
<evidence type="ECO:0000256" key="2">
    <source>
        <dbReference type="ARBA" id="ARBA00012722"/>
    </source>
</evidence>
<comment type="cofactor">
    <cofactor evidence="15">
        <name>Mg(2+)</name>
        <dbReference type="ChEBI" id="CHEBI:18420"/>
    </cofactor>
    <cofactor evidence="15">
        <name>Mn(2+)</name>
        <dbReference type="ChEBI" id="CHEBI:29035"/>
    </cofactor>
</comment>
<feature type="binding site" evidence="15">
    <location>
        <position position="115"/>
    </location>
    <ligand>
        <name>NAD(+)</name>
        <dbReference type="ChEBI" id="CHEBI:57540"/>
    </ligand>
</feature>
<name>A0A0C1QIU4_9RICK</name>
<evidence type="ECO:0000256" key="10">
    <source>
        <dbReference type="ARBA" id="ARBA00023027"/>
    </source>
</evidence>
<dbReference type="InterPro" id="IPR004150">
    <property type="entry name" value="NAD_DNA_ligase_OB"/>
</dbReference>
<evidence type="ECO:0000313" key="18">
    <source>
        <dbReference type="Proteomes" id="UP000031258"/>
    </source>
</evidence>
<dbReference type="SUPFAM" id="SSF50249">
    <property type="entry name" value="Nucleic acid-binding proteins"/>
    <property type="match status" value="1"/>
</dbReference>
<dbReference type="GO" id="GO:0006281">
    <property type="term" value="P:DNA repair"/>
    <property type="evidence" value="ECO:0007669"/>
    <property type="project" value="UniProtKB-KW"/>
</dbReference>
<dbReference type="InterPro" id="IPR013839">
    <property type="entry name" value="DNAligase_adenylation"/>
</dbReference>
<dbReference type="SMART" id="SM00532">
    <property type="entry name" value="LIGANc"/>
    <property type="match status" value="1"/>
</dbReference>
<dbReference type="InterPro" id="IPR010994">
    <property type="entry name" value="RuvA_2-like"/>
</dbReference>
<dbReference type="SUPFAM" id="SSF52113">
    <property type="entry name" value="BRCT domain"/>
    <property type="match status" value="1"/>
</dbReference>
<dbReference type="RefSeq" id="WP_039459272.1">
    <property type="nucleotide sequence ID" value="NZ_JSWE01000223.1"/>
</dbReference>
<evidence type="ECO:0000256" key="3">
    <source>
        <dbReference type="ARBA" id="ARBA00013308"/>
    </source>
</evidence>
<sequence>MKRSLSEEIANLQKEIRHHDYLYYNLNSPEISDAKYDELRKRLEALEKELKRQGGQSTLDLVGFEPDRRFKKVKHTYPMLSLANAFEMTDIEEFITKVNRFLGLPEDNSLDLCCEPKIDGLSFAAVFEKGKLVRGATRGDGEFGEDITQNLKQVISFPEQVELKEDFEVRGEVYMLKSDFLKLNEIQEKSNKQIFANPRNAAAGSLRQLDSSITKSRNLRYFIWSGDIGGVSTQHQLLNKLKDLRFCINSNIKVAGSVEEIEEYYKDIQFKRSSLDYDIDGVVYKVNDFVLQNRLGIVSRAPRWAIAHKFSAEKAITKIKNIIIQVGRMGTLTPVAELEPVNVGGVLVSRATLHNEEEIIRKDFRIGDTVVVQRAGDVIPQVIEVILDHRPSDTKAFRLPDYCPICGSEVVKNPDEVAKRCSGGLKCKAQVIEKLKHFVSRNAFNIEGLGEKQIEEFYHDNLVADPIDLFTLEERDIKADHKIMRREGWGKKSSENLFNAINKSRVITLDRFIYALGIRHVGEVTAKLLAAHFSNIELLLNAFNVENIEDELTNIEGIGEVMAKEIIHFFKDDFNSNLIARLLEYITVLGYSFPKTGENEYSGKTFVFTGSLKNMTRSEAKAIAERMGAKVASSVSKSTNFVVAGEDAGSKLENAKKLGVSILPEEAWINIAKQIG</sequence>
<dbReference type="OrthoDB" id="9759736at2"/>
<comment type="function">
    <text evidence="1 15">DNA ligase that catalyzes the formation of phosphodiester linkages between 5'-phosphoryl and 3'-hydroxyl groups in double-stranded DNA using NAD as a coenzyme and as the energy source for the reaction. It is essential for DNA replication and repair of damaged DNA.</text>
</comment>
<dbReference type="NCBIfam" id="NF005932">
    <property type="entry name" value="PRK07956.1"/>
    <property type="match status" value="1"/>
</dbReference>
<organism evidence="17 18">
    <name type="scientific">Candidatus Jidaibacter acanthamoebae</name>
    <dbReference type="NCBI Taxonomy" id="86105"/>
    <lineage>
        <taxon>Bacteria</taxon>
        <taxon>Pseudomonadati</taxon>
        <taxon>Pseudomonadota</taxon>
        <taxon>Alphaproteobacteria</taxon>
        <taxon>Rickettsiales</taxon>
        <taxon>Candidatus Midichloriaceae</taxon>
        <taxon>Candidatus Jidaibacter</taxon>
    </lineage>
</organism>
<dbReference type="Proteomes" id="UP000031258">
    <property type="component" value="Unassembled WGS sequence"/>
</dbReference>
<dbReference type="NCBIfam" id="TIGR00575">
    <property type="entry name" value="dnlj"/>
    <property type="match status" value="1"/>
</dbReference>
<dbReference type="FunFam" id="1.10.150.20:FF:000007">
    <property type="entry name" value="DNA ligase"/>
    <property type="match status" value="1"/>
</dbReference>
<dbReference type="InterPro" id="IPR001679">
    <property type="entry name" value="DNA_ligase"/>
</dbReference>
<dbReference type="InterPro" id="IPR003583">
    <property type="entry name" value="Hlx-hairpin-Hlx_DNA-bd_motif"/>
</dbReference>
<dbReference type="Gene3D" id="1.10.287.610">
    <property type="entry name" value="Helix hairpin bin"/>
    <property type="match status" value="1"/>
</dbReference>
<gene>
    <name evidence="17" type="primary">ligA_2</name>
    <name evidence="15" type="synonym">ligA</name>
    <name evidence="17" type="ORF">NF27_JF00060</name>
</gene>
<dbReference type="Pfam" id="PF00533">
    <property type="entry name" value="BRCT"/>
    <property type="match status" value="1"/>
</dbReference>
<feature type="binding site" evidence="15">
    <location>
        <position position="427"/>
    </location>
    <ligand>
        <name>Zn(2+)</name>
        <dbReference type="ChEBI" id="CHEBI:29105"/>
    </ligand>
</feature>
<dbReference type="Gene3D" id="3.30.470.30">
    <property type="entry name" value="DNA ligase/mRNA capping enzyme"/>
    <property type="match status" value="1"/>
</dbReference>
<dbReference type="InterPro" id="IPR013840">
    <property type="entry name" value="DNAligase_N"/>
</dbReference>
<dbReference type="EMBL" id="JSWE01000223">
    <property type="protein sequence ID" value="KIE04128.1"/>
    <property type="molecule type" value="Genomic_DNA"/>
</dbReference>
<dbReference type="Pfam" id="PF12826">
    <property type="entry name" value="HHH_2"/>
    <property type="match status" value="1"/>
</dbReference>
<proteinExistence type="inferred from homology"/>
<comment type="caution">
    <text evidence="17">The sequence shown here is derived from an EMBL/GenBank/DDBJ whole genome shotgun (WGS) entry which is preliminary data.</text>
</comment>
<dbReference type="FunFam" id="2.40.50.140:FF:000012">
    <property type="entry name" value="DNA ligase"/>
    <property type="match status" value="1"/>
</dbReference>
<dbReference type="PATRIC" id="fig|86105.3.peg.1951"/>
<feature type="binding site" evidence="15">
    <location>
        <position position="138"/>
    </location>
    <ligand>
        <name>NAD(+)</name>
        <dbReference type="ChEBI" id="CHEBI:57540"/>
    </ligand>
</feature>
<comment type="catalytic activity">
    <reaction evidence="13 15">
        <text>NAD(+) + (deoxyribonucleotide)n-3'-hydroxyl + 5'-phospho-(deoxyribonucleotide)m = (deoxyribonucleotide)n+m + AMP + beta-nicotinamide D-nucleotide.</text>
        <dbReference type="EC" id="6.5.1.2"/>
    </reaction>
</comment>
<keyword evidence="18" id="KW-1185">Reference proteome</keyword>
<comment type="caution">
    <text evidence="15">Lacks conserved residue(s) required for the propagation of feature annotation.</text>
</comment>
<dbReference type="GO" id="GO:0003677">
    <property type="term" value="F:DNA binding"/>
    <property type="evidence" value="ECO:0007669"/>
    <property type="project" value="InterPro"/>
</dbReference>
<dbReference type="Pfam" id="PF03119">
    <property type="entry name" value="DNA_ligase_ZBD"/>
    <property type="match status" value="1"/>
</dbReference>
<protein>
    <recommendedName>
        <fullName evidence="3 15">DNA ligase</fullName>
        <ecNumber evidence="2 15">6.5.1.2</ecNumber>
    </recommendedName>
    <alternativeName>
        <fullName evidence="15">Polydeoxyribonucleotide synthase [NAD(+)]</fullName>
    </alternativeName>
</protein>
<comment type="similarity">
    <text evidence="14 15">Belongs to the NAD-dependent DNA ligase family. LigA subfamily.</text>
</comment>
<evidence type="ECO:0000256" key="1">
    <source>
        <dbReference type="ARBA" id="ARBA00004067"/>
    </source>
</evidence>